<gene>
    <name evidence="2" type="ORF">PR048_006259</name>
</gene>
<evidence type="ECO:0000313" key="3">
    <source>
        <dbReference type="Proteomes" id="UP001159363"/>
    </source>
</evidence>
<feature type="domain" description="Mutator-like transposase" evidence="1">
    <location>
        <begin position="1"/>
        <end position="158"/>
    </location>
</feature>
<dbReference type="Proteomes" id="UP001159363">
    <property type="component" value="Chromosome 2"/>
</dbReference>
<accession>A0ABQ9IAG1</accession>
<comment type="caution">
    <text evidence="2">The sequence shown here is derived from an EMBL/GenBank/DDBJ whole genome shotgun (WGS) entry which is preliminary data.</text>
</comment>
<evidence type="ECO:0000313" key="2">
    <source>
        <dbReference type="EMBL" id="KAJ8893659.1"/>
    </source>
</evidence>
<keyword evidence="3" id="KW-1185">Reference proteome</keyword>
<dbReference type="EMBL" id="JARBHB010000002">
    <property type="protein sequence ID" value="KAJ8893659.1"/>
    <property type="molecule type" value="Genomic_DNA"/>
</dbReference>
<dbReference type="InterPro" id="IPR049012">
    <property type="entry name" value="Mutator_transp_dom"/>
</dbReference>
<sequence>MASTLFFECSVCGLKDNICTKTPKTNRESMDINDAWVNSMLATGQGFSQLRDSLEMPCMAKETYQNFHKNFSAVLKEVSWQKMQAAGEEAAIAIQAGEVDDDGIPAIAVVTDVLFRSSCLQACIIGAKTKKVVFASTRNSYCCICERASSKLEPTNSHVLQEVEQIFYCHGS</sequence>
<reference evidence="2 3" key="1">
    <citation type="submission" date="2023-02" db="EMBL/GenBank/DDBJ databases">
        <title>LHISI_Scaffold_Assembly.</title>
        <authorList>
            <person name="Stuart O.P."/>
            <person name="Cleave R."/>
            <person name="Magrath M.J.L."/>
            <person name="Mikheyev A.S."/>
        </authorList>
    </citation>
    <scope>NUCLEOTIDE SEQUENCE [LARGE SCALE GENOMIC DNA]</scope>
    <source>
        <strain evidence="2">Daus_M_001</strain>
        <tissue evidence="2">Leg muscle</tissue>
    </source>
</reference>
<proteinExistence type="predicted"/>
<name>A0ABQ9IAG1_9NEOP</name>
<evidence type="ECO:0000259" key="1">
    <source>
        <dbReference type="Pfam" id="PF20700"/>
    </source>
</evidence>
<organism evidence="2 3">
    <name type="scientific">Dryococelus australis</name>
    <dbReference type="NCBI Taxonomy" id="614101"/>
    <lineage>
        <taxon>Eukaryota</taxon>
        <taxon>Metazoa</taxon>
        <taxon>Ecdysozoa</taxon>
        <taxon>Arthropoda</taxon>
        <taxon>Hexapoda</taxon>
        <taxon>Insecta</taxon>
        <taxon>Pterygota</taxon>
        <taxon>Neoptera</taxon>
        <taxon>Polyneoptera</taxon>
        <taxon>Phasmatodea</taxon>
        <taxon>Verophasmatodea</taxon>
        <taxon>Anareolatae</taxon>
        <taxon>Phasmatidae</taxon>
        <taxon>Eurycanthinae</taxon>
        <taxon>Dryococelus</taxon>
    </lineage>
</organism>
<protein>
    <recommendedName>
        <fullName evidence="1">Mutator-like transposase domain-containing protein</fullName>
    </recommendedName>
</protein>
<dbReference type="Pfam" id="PF20700">
    <property type="entry name" value="Mutator"/>
    <property type="match status" value="1"/>
</dbReference>